<evidence type="ECO:0000256" key="4">
    <source>
        <dbReference type="SAM" id="MobiDB-lite"/>
    </source>
</evidence>
<dbReference type="FunCoup" id="A0A1X2HGK6">
    <property type="interactions" value="10"/>
</dbReference>
<dbReference type="PANTHER" id="PTHR15502">
    <property type="entry name" value="CALCINEURIN-BINDING PROTEIN CABIN 1-RELATED"/>
    <property type="match status" value="1"/>
</dbReference>
<dbReference type="GO" id="GO:0031491">
    <property type="term" value="F:nucleosome binding"/>
    <property type="evidence" value="ECO:0007669"/>
    <property type="project" value="TreeGrafter"/>
</dbReference>
<dbReference type="GO" id="GO:0000417">
    <property type="term" value="C:HIR complex"/>
    <property type="evidence" value="ECO:0007669"/>
    <property type="project" value="TreeGrafter"/>
</dbReference>
<protein>
    <recommendedName>
        <fullName evidence="7">Histone transcription regulator 3 homolog</fullName>
    </recommendedName>
</protein>
<evidence type="ECO:0000313" key="6">
    <source>
        <dbReference type="Proteomes" id="UP000242180"/>
    </source>
</evidence>
<feature type="region of interest" description="Disordered" evidence="4">
    <location>
        <begin position="309"/>
        <end position="554"/>
    </location>
</feature>
<dbReference type="Proteomes" id="UP000242180">
    <property type="component" value="Unassembled WGS sequence"/>
</dbReference>
<feature type="compositionally biased region" description="Acidic residues" evidence="4">
    <location>
        <begin position="316"/>
        <end position="330"/>
    </location>
</feature>
<dbReference type="OrthoDB" id="77564at2759"/>
<evidence type="ECO:0000313" key="5">
    <source>
        <dbReference type="EMBL" id="ORY98057.1"/>
    </source>
</evidence>
<feature type="compositionally biased region" description="Basic and acidic residues" evidence="4">
    <location>
        <begin position="499"/>
        <end position="508"/>
    </location>
</feature>
<feature type="compositionally biased region" description="Basic and acidic residues" evidence="4">
    <location>
        <begin position="393"/>
        <end position="420"/>
    </location>
</feature>
<evidence type="ECO:0000256" key="3">
    <source>
        <dbReference type="ARBA" id="ARBA00023242"/>
    </source>
</evidence>
<feature type="region of interest" description="Disordered" evidence="4">
    <location>
        <begin position="1648"/>
        <end position="1673"/>
    </location>
</feature>
<comment type="caution">
    <text evidence="5">The sequence shown here is derived from an EMBL/GenBank/DDBJ whole genome shotgun (WGS) entry which is preliminary data.</text>
</comment>
<dbReference type="InterPro" id="IPR011990">
    <property type="entry name" value="TPR-like_helical_dom_sf"/>
</dbReference>
<feature type="compositionally biased region" description="Acidic residues" evidence="4">
    <location>
        <begin position="520"/>
        <end position="532"/>
    </location>
</feature>
<evidence type="ECO:0000256" key="2">
    <source>
        <dbReference type="ARBA" id="ARBA00007335"/>
    </source>
</evidence>
<feature type="compositionally biased region" description="Low complexity" evidence="4">
    <location>
        <begin position="1652"/>
        <end position="1666"/>
    </location>
</feature>
<sequence>MVGIRWTTRNKGTGGEIASVEVEVERLLERYKNALWLHQKKQYEKAKDIYEEILENDTVKEESDEISHNLTITSSPLLLLRYLVLKNYAQLLEETGGPPDTTLEYYLDALDTDDNDPSLWYSAGKLALKCNNLRIARWAFEHGASAMASHEDHDELAGEHRKTVDSINASSLEDTIALALKQNKLTPAQWRCLEGLCRVLVDIGDDRTCRSFIHIINAHYPGWPLRAKLEEDLKTVKISNAEKKEPETIPIHLKRLDLSLLADTLLNAYKKRLKCISKLEPAWALDEDDDDPDYAADKQYLGQPVYIALNVQNTSNDDETDKPNEEDTYMEDTGSGNEKRDADDNQGEGAQIREMEKTGESAEESSTQEYDTPPATLDHDVSMGEEWSNLSAAEEKEEKAPSVTSPHERTDDLSIRKTSGDDDGDEISEPEKRAIPTTEIMDVDTQEVQISTAGTDRPAQADTAAEPSQTEGMSDATGSLATAQDSSMPTDTEATGADDETKNKDENIRSPLKRQRSEHDSDDEEGEGEEETEDKRSTLRTSKRKREQIENEESFRKKMHDEELDLHRKVQKVFERLATTDYFCREPSSWHLSAGGKISKDDCKTFLEWFDSKVMNLGRSSTWDFNAPRYRTLETTSSDEKQVHKHDFFQYSSREAHTTLPDAGVAELVEHLNANKAGLADCLLQVASRLIEMDVEHGLSAELGDSMLDIILQLQEGLQDVFMDLPVQSALRVCERMIDRHIQTVLDNRGSHVSLKKKPKQNASLVRDSDDQCTWWLALYERRLTEGAADRILPGHEADKSAQNADKVPGKDDMYLGHELKLRYWFLKGKLAICADKAEEALAWYKRCHSYLQKHAVSIETHCLYDGTICLETTEEKMRALEIGKRMADVQRELNKKSFDTVIPEIKSILSMEERVDPSERSELLSLLAKAYTESDQPAQAWHCHIIRLENIVRDLVTFGVNQFQNSTVCDKGSDIEFFRYLYQINVVLQELVQLLLEENMVWPTEIRQEHIDALAIILQMTIYYLYRHPDFIHLVNNFSNPNMDTHTPSNTTRNSAFNTIVAHAWTLMTQLGAHVIDLKGNELPELLSSLHDDLGEREICGTSKGILLKEILRFLTRSNAVQHRRGIYQCYHCLYGVHLAAESDYIEEHNANHERLNKKAAESLFDLVLDHVIERLAQSTPLRQDLKDIIDMVSNLFGPLPNLDGIVTNRKMIKDYLSKPIMPNRTVSEIFKHAAMYTRSVQDKKISSVYRNIFWIQGKSLRLQIKNRTKPNSEKTLNDLDDAMNLFTNHLILNPDDAKAWYELGLSSMQVAEEELQWSATNILSQRTRIIACQKRAYHALCRACHLIKIHPFPVNMHDMFATLGHLIYSMACPPMKMIAFTSRQPMLCMNAQKQLVDVMPKPVTAEFAYRMALSMFSVAIKQKQSSPDIWRSFYMIGKCSKKLNRPPEEVLMWYRKAIDFAKSKAGQGSVNDRLFPPTYKLCSTLANYLKNRKIDSKTVIRLLGDGKPAEGEHQDGFDYILQHLGQIKQEDKGKWHHRPIYHYAWLLYHIYNDANRAKAELMQLFALKSTTRSHINIWKPEYERPGKHFEYVHKYTLFLIELAEATSDLDTLKLLKDKLPRAEPVLLRSDEVSKLAREAYTRVQQQKEQAASAATAAAPSPSVPGSEVITL</sequence>
<keyword evidence="6" id="KW-1185">Reference proteome</keyword>
<dbReference type="GO" id="GO:0006325">
    <property type="term" value="P:chromatin organization"/>
    <property type="evidence" value="ECO:0007669"/>
    <property type="project" value="InterPro"/>
</dbReference>
<organism evidence="5 6">
    <name type="scientific">Syncephalastrum racemosum</name>
    <name type="common">Filamentous fungus</name>
    <dbReference type="NCBI Taxonomy" id="13706"/>
    <lineage>
        <taxon>Eukaryota</taxon>
        <taxon>Fungi</taxon>
        <taxon>Fungi incertae sedis</taxon>
        <taxon>Mucoromycota</taxon>
        <taxon>Mucoromycotina</taxon>
        <taxon>Mucoromycetes</taxon>
        <taxon>Mucorales</taxon>
        <taxon>Syncephalastraceae</taxon>
        <taxon>Syncephalastrum</taxon>
    </lineage>
</organism>
<dbReference type="PANTHER" id="PTHR15502:SF7">
    <property type="entry name" value="CALCINEURIN-BINDING PROTEIN CABIN-1"/>
    <property type="match status" value="1"/>
</dbReference>
<dbReference type="EMBL" id="MCGN01000004">
    <property type="protein sequence ID" value="ORY98057.1"/>
    <property type="molecule type" value="Genomic_DNA"/>
</dbReference>
<dbReference type="GO" id="GO:0005634">
    <property type="term" value="C:nucleus"/>
    <property type="evidence" value="ECO:0007669"/>
    <property type="project" value="UniProtKB-SubCell"/>
</dbReference>
<accession>A0A1X2HGK6</accession>
<dbReference type="InterPro" id="IPR033053">
    <property type="entry name" value="Hir3/CABIN1"/>
</dbReference>
<dbReference type="SUPFAM" id="SSF48452">
    <property type="entry name" value="TPR-like"/>
    <property type="match status" value="2"/>
</dbReference>
<reference evidence="5 6" key="1">
    <citation type="submission" date="2016-07" db="EMBL/GenBank/DDBJ databases">
        <title>Pervasive Adenine N6-methylation of Active Genes in Fungi.</title>
        <authorList>
            <consortium name="DOE Joint Genome Institute"/>
            <person name="Mondo S.J."/>
            <person name="Dannebaum R.O."/>
            <person name="Kuo R.C."/>
            <person name="Labutti K."/>
            <person name="Haridas S."/>
            <person name="Kuo A."/>
            <person name="Salamov A."/>
            <person name="Ahrendt S.R."/>
            <person name="Lipzen A."/>
            <person name="Sullivan W."/>
            <person name="Andreopoulos W.B."/>
            <person name="Clum A."/>
            <person name="Lindquist E."/>
            <person name="Daum C."/>
            <person name="Ramamoorthy G.K."/>
            <person name="Gryganskyi A."/>
            <person name="Culley D."/>
            <person name="Magnuson J.K."/>
            <person name="James T.Y."/>
            <person name="O'Malley M.A."/>
            <person name="Stajich J.E."/>
            <person name="Spatafora J.W."/>
            <person name="Visel A."/>
            <person name="Grigoriev I.V."/>
        </authorList>
    </citation>
    <scope>NUCLEOTIDE SEQUENCE [LARGE SCALE GENOMIC DNA]</scope>
    <source>
        <strain evidence="5 6">NRRL 2496</strain>
    </source>
</reference>
<dbReference type="InParanoid" id="A0A1X2HGK6"/>
<dbReference type="OMA" id="YHCLYGV"/>
<gene>
    <name evidence="5" type="ORF">BCR43DRAFT_490797</name>
</gene>
<dbReference type="Gene3D" id="1.25.40.10">
    <property type="entry name" value="Tetratricopeptide repeat domain"/>
    <property type="match status" value="1"/>
</dbReference>
<proteinExistence type="inferred from homology"/>
<name>A0A1X2HGK6_SYNRA</name>
<feature type="compositionally biased region" description="Polar residues" evidence="4">
    <location>
        <begin position="466"/>
        <end position="489"/>
    </location>
</feature>
<comment type="similarity">
    <text evidence="2">Belongs to the HIR3 family.</text>
</comment>
<evidence type="ECO:0000256" key="1">
    <source>
        <dbReference type="ARBA" id="ARBA00004123"/>
    </source>
</evidence>
<feature type="compositionally biased region" description="Basic and acidic residues" evidence="4">
    <location>
        <begin position="351"/>
        <end position="360"/>
    </location>
</feature>
<keyword evidence="3" id="KW-0539">Nucleus</keyword>
<evidence type="ECO:0008006" key="7">
    <source>
        <dbReference type="Google" id="ProtNLM"/>
    </source>
</evidence>
<comment type="subcellular location">
    <subcellularLocation>
        <location evidence="1">Nucleus</location>
    </subcellularLocation>
</comment>
<dbReference type="STRING" id="13706.A0A1X2HGK6"/>